<accession>A0A3B0ZK93</accession>
<proteinExistence type="predicted"/>
<evidence type="ECO:0000313" key="1">
    <source>
        <dbReference type="EMBL" id="VAW87762.1"/>
    </source>
</evidence>
<dbReference type="AlphaFoldDB" id="A0A3B0ZK93"/>
<name>A0A3B0ZK93_9ZZZZ</name>
<protein>
    <submittedName>
        <fullName evidence="1">Uncharacterized protein</fullName>
    </submittedName>
</protein>
<reference evidence="1" key="1">
    <citation type="submission" date="2018-06" db="EMBL/GenBank/DDBJ databases">
        <authorList>
            <person name="Zhirakovskaya E."/>
        </authorList>
    </citation>
    <scope>NUCLEOTIDE SEQUENCE</scope>
</reference>
<feature type="non-terminal residue" evidence="1">
    <location>
        <position position="38"/>
    </location>
</feature>
<dbReference type="EMBL" id="UOFP01000198">
    <property type="protein sequence ID" value="VAW87762.1"/>
    <property type="molecule type" value="Genomic_DNA"/>
</dbReference>
<organism evidence="1">
    <name type="scientific">hydrothermal vent metagenome</name>
    <dbReference type="NCBI Taxonomy" id="652676"/>
    <lineage>
        <taxon>unclassified sequences</taxon>
        <taxon>metagenomes</taxon>
        <taxon>ecological metagenomes</taxon>
    </lineage>
</organism>
<gene>
    <name evidence="1" type="ORF">MNBD_GAMMA18-997</name>
</gene>
<sequence length="38" mass="4444">MNSFSREMEFIVASSLLHTKLQKKVDNQLNYHGISFTE</sequence>